<evidence type="ECO:0000313" key="2">
    <source>
        <dbReference type="Proteomes" id="UP000299102"/>
    </source>
</evidence>
<evidence type="ECO:0000313" key="1">
    <source>
        <dbReference type="EMBL" id="GBP79331.1"/>
    </source>
</evidence>
<dbReference type="Proteomes" id="UP000299102">
    <property type="component" value="Unassembled WGS sequence"/>
</dbReference>
<comment type="caution">
    <text evidence="1">The sequence shown here is derived from an EMBL/GenBank/DDBJ whole genome shotgun (WGS) entry which is preliminary data.</text>
</comment>
<proteinExistence type="predicted"/>
<dbReference type="AlphaFoldDB" id="A0A4C1YS70"/>
<reference evidence="1 2" key="1">
    <citation type="journal article" date="2019" name="Commun. Biol.">
        <title>The bagworm genome reveals a unique fibroin gene that provides high tensile strength.</title>
        <authorList>
            <person name="Kono N."/>
            <person name="Nakamura H."/>
            <person name="Ohtoshi R."/>
            <person name="Tomita M."/>
            <person name="Numata K."/>
            <person name="Arakawa K."/>
        </authorList>
    </citation>
    <scope>NUCLEOTIDE SEQUENCE [LARGE SCALE GENOMIC DNA]</scope>
</reference>
<keyword evidence="2" id="KW-1185">Reference proteome</keyword>
<organism evidence="1 2">
    <name type="scientific">Eumeta variegata</name>
    <name type="common">Bagworm moth</name>
    <name type="synonym">Eumeta japonica</name>
    <dbReference type="NCBI Taxonomy" id="151549"/>
    <lineage>
        <taxon>Eukaryota</taxon>
        <taxon>Metazoa</taxon>
        <taxon>Ecdysozoa</taxon>
        <taxon>Arthropoda</taxon>
        <taxon>Hexapoda</taxon>
        <taxon>Insecta</taxon>
        <taxon>Pterygota</taxon>
        <taxon>Neoptera</taxon>
        <taxon>Endopterygota</taxon>
        <taxon>Lepidoptera</taxon>
        <taxon>Glossata</taxon>
        <taxon>Ditrysia</taxon>
        <taxon>Tineoidea</taxon>
        <taxon>Psychidae</taxon>
        <taxon>Oiketicinae</taxon>
        <taxon>Eumeta</taxon>
    </lineage>
</organism>
<name>A0A4C1YS70_EUMVA</name>
<accession>A0A4C1YS70</accession>
<gene>
    <name evidence="1" type="ORF">EVAR_99554_1</name>
</gene>
<dbReference type="EMBL" id="BGZK01001410">
    <property type="protein sequence ID" value="GBP79331.1"/>
    <property type="molecule type" value="Genomic_DNA"/>
</dbReference>
<sequence>MRVRCRRRHIDTSFHKAHAQWVSSEILTIEAAFYSQHIDIRGGRRDGLLDTSLYQIRCSETVFTDEQTGMKTNTGDCSRPKKCLKSCLRNLFANR</sequence>
<protein>
    <submittedName>
        <fullName evidence="1">Uncharacterized protein</fullName>
    </submittedName>
</protein>